<feature type="transmembrane region" description="Helical" evidence="6">
    <location>
        <begin position="269"/>
        <end position="289"/>
    </location>
</feature>
<evidence type="ECO:0000256" key="3">
    <source>
        <dbReference type="ARBA" id="ARBA00022692"/>
    </source>
</evidence>
<name>A0AA39LV56_9BILA</name>
<keyword evidence="5 6" id="KW-0472">Membrane</keyword>
<keyword evidence="3 6" id="KW-0812">Transmembrane</keyword>
<feature type="transmembrane region" description="Helical" evidence="6">
    <location>
        <begin position="155"/>
        <end position="173"/>
    </location>
</feature>
<sequence length="365" mass="41407">MPTIGPDGPFLDSLFSVLFYVVGSFGILANALLISVITFRTPTALRGYRILLLNQASIDLLFSVLLTLSQFRYFTREGLTPRIPRLTMTGWFTFVYYDLGPLRHTPPGLQLLAHCLALNNLLPSFFSTPLSFAYRYLVLVERERPTCIASRNLKIFALLTHGAALMATIPYAWGAESHEYLQEQVQLTHPSYNISDHVLYGTNLLRSPHLFFSFVVPTLPVFPAFLLTLFFKSKTMVYLNSHRDSMSPGTLSIHRRVAKALSVQSTLPFFFLLAPVSVFLVVWFCQLSVPLVEYSLFLCTAVIALLNPIATFYFITPYKKTLWRWFYVATGRRRSSVTPIWLSMSNSVVVLPSPSHRKSRSNNIL</sequence>
<dbReference type="InterPro" id="IPR050920">
    <property type="entry name" value="Nematode_rcpt-like_delta"/>
</dbReference>
<organism evidence="7 8">
    <name type="scientific">Steinernema hermaphroditum</name>
    <dbReference type="NCBI Taxonomy" id="289476"/>
    <lineage>
        <taxon>Eukaryota</taxon>
        <taxon>Metazoa</taxon>
        <taxon>Ecdysozoa</taxon>
        <taxon>Nematoda</taxon>
        <taxon>Chromadorea</taxon>
        <taxon>Rhabditida</taxon>
        <taxon>Tylenchina</taxon>
        <taxon>Panagrolaimomorpha</taxon>
        <taxon>Strongyloidoidea</taxon>
        <taxon>Steinernematidae</taxon>
        <taxon>Steinernema</taxon>
    </lineage>
</organism>
<evidence type="ECO:0000256" key="1">
    <source>
        <dbReference type="ARBA" id="ARBA00004141"/>
    </source>
</evidence>
<dbReference type="InterPro" id="IPR019421">
    <property type="entry name" value="7TM_GPCR_serpentine_rcpt_Srd"/>
</dbReference>
<dbReference type="PANTHER" id="PTHR22945:SF40">
    <property type="entry name" value="SERPENTINE RECEPTOR, CLASS D (DELTA)-RELATED"/>
    <property type="match status" value="1"/>
</dbReference>
<evidence type="ECO:0000256" key="4">
    <source>
        <dbReference type="ARBA" id="ARBA00022989"/>
    </source>
</evidence>
<dbReference type="Gene3D" id="1.20.1070.10">
    <property type="entry name" value="Rhodopsin 7-helix transmembrane proteins"/>
    <property type="match status" value="1"/>
</dbReference>
<evidence type="ECO:0008006" key="9">
    <source>
        <dbReference type="Google" id="ProtNLM"/>
    </source>
</evidence>
<evidence type="ECO:0000313" key="7">
    <source>
        <dbReference type="EMBL" id="KAK0410464.1"/>
    </source>
</evidence>
<comment type="similarity">
    <text evidence="2">Belongs to the nematode receptor-like protein srd family.</text>
</comment>
<dbReference type="Pfam" id="PF10317">
    <property type="entry name" value="7TM_GPCR_Srd"/>
    <property type="match status" value="1"/>
</dbReference>
<dbReference type="AlphaFoldDB" id="A0AA39LV56"/>
<dbReference type="EMBL" id="JAUCMV010000003">
    <property type="protein sequence ID" value="KAK0410464.1"/>
    <property type="molecule type" value="Genomic_DNA"/>
</dbReference>
<feature type="transmembrane region" description="Helical" evidence="6">
    <location>
        <begin position="51"/>
        <end position="71"/>
    </location>
</feature>
<dbReference type="SUPFAM" id="SSF81321">
    <property type="entry name" value="Family A G protein-coupled receptor-like"/>
    <property type="match status" value="1"/>
</dbReference>
<feature type="transmembrane region" description="Helical" evidence="6">
    <location>
        <begin position="17"/>
        <end position="39"/>
    </location>
</feature>
<evidence type="ECO:0000256" key="5">
    <source>
        <dbReference type="ARBA" id="ARBA00023136"/>
    </source>
</evidence>
<dbReference type="GO" id="GO:0016020">
    <property type="term" value="C:membrane"/>
    <property type="evidence" value="ECO:0007669"/>
    <property type="project" value="UniProtKB-SubCell"/>
</dbReference>
<comment type="subcellular location">
    <subcellularLocation>
        <location evidence="1">Membrane</location>
        <topology evidence="1">Multi-pass membrane protein</topology>
    </subcellularLocation>
</comment>
<feature type="transmembrane region" description="Helical" evidence="6">
    <location>
        <begin position="111"/>
        <end position="134"/>
    </location>
</feature>
<gene>
    <name evidence="7" type="ORF">QR680_005143</name>
</gene>
<keyword evidence="8" id="KW-1185">Reference proteome</keyword>
<feature type="transmembrane region" description="Helical" evidence="6">
    <location>
        <begin position="210"/>
        <end position="231"/>
    </location>
</feature>
<comment type="caution">
    <text evidence="7">The sequence shown here is derived from an EMBL/GenBank/DDBJ whole genome shotgun (WGS) entry which is preliminary data.</text>
</comment>
<evidence type="ECO:0000256" key="6">
    <source>
        <dbReference type="SAM" id="Phobius"/>
    </source>
</evidence>
<evidence type="ECO:0000313" key="8">
    <source>
        <dbReference type="Proteomes" id="UP001175271"/>
    </source>
</evidence>
<reference evidence="7" key="1">
    <citation type="submission" date="2023-06" db="EMBL/GenBank/DDBJ databases">
        <title>Genomic analysis of the entomopathogenic nematode Steinernema hermaphroditum.</title>
        <authorList>
            <person name="Schwarz E.M."/>
            <person name="Heppert J.K."/>
            <person name="Baniya A."/>
            <person name="Schwartz H.T."/>
            <person name="Tan C.-H."/>
            <person name="Antoshechkin I."/>
            <person name="Sternberg P.W."/>
            <person name="Goodrich-Blair H."/>
            <person name="Dillman A.R."/>
        </authorList>
    </citation>
    <scope>NUCLEOTIDE SEQUENCE</scope>
    <source>
        <strain evidence="7">PS9179</strain>
        <tissue evidence="7">Whole animal</tissue>
    </source>
</reference>
<feature type="transmembrane region" description="Helical" evidence="6">
    <location>
        <begin position="295"/>
        <end position="315"/>
    </location>
</feature>
<dbReference type="PANTHER" id="PTHR22945">
    <property type="entry name" value="SERPENTINE RECEPTOR, CLASS D DELTA"/>
    <property type="match status" value="1"/>
</dbReference>
<protein>
    <recommendedName>
        <fullName evidence="9">G-protein coupled receptors family 1 profile domain-containing protein</fullName>
    </recommendedName>
</protein>
<evidence type="ECO:0000256" key="2">
    <source>
        <dbReference type="ARBA" id="ARBA00009166"/>
    </source>
</evidence>
<proteinExistence type="inferred from homology"/>
<accession>A0AA39LV56</accession>
<keyword evidence="4 6" id="KW-1133">Transmembrane helix</keyword>
<dbReference type="Proteomes" id="UP001175271">
    <property type="component" value="Unassembled WGS sequence"/>
</dbReference>